<dbReference type="Gene3D" id="4.10.320.10">
    <property type="entry name" value="E3-binding domain"/>
    <property type="match status" value="1"/>
</dbReference>
<dbReference type="EC" id="2.3.1.12" evidence="6"/>
<sequence>MPVEVILPKVDMDMSHGTLSAWHVAEGELVRQGAALFDIETDKAAMEVESPATGYLHHVTAKEGDRIAVGAVIGWLYAEGEEVGPAPAAAAPAPAEEPAAKPAETVSAPAEIAAPVAQTDKIRATPAARKAAREGGIALASLTGSGPRGRIQGSDVAQALAVYRQPAASVAEWSPQPGPLAVSTRGGEGVPLVMIHGFTADSQSWMPLEKAMGRARPLIRIDLPGHGKSPRRRIASFADLARMLVEAFDDATRAHDQVHLLGHSLGGALALAIADIRARKLTSLSLIAPAGLGPEVDAEALTGIIRASRAESLAPWLRRLTASPDTITDDYARAAMATRRDPELRAAQADMAQSLFADSTQCFDLRPALARLETPAAILWGREDRILPARHALAAGSECAIHRVEGAGHIPQYECPEPVARILARHLAGAEATAG</sequence>
<proteinExistence type="inferred from homology"/>
<dbReference type="PANTHER" id="PTHR23151:SF90">
    <property type="entry name" value="DIHYDROLIPOYLLYSINE-RESIDUE ACETYLTRANSFERASE COMPONENT OF PYRUVATE DEHYDROGENASE COMPLEX, MITOCHONDRIAL-RELATED"/>
    <property type="match status" value="1"/>
</dbReference>
<evidence type="ECO:0000256" key="1">
    <source>
        <dbReference type="ARBA" id="ARBA00001938"/>
    </source>
</evidence>
<dbReference type="Gene3D" id="3.40.50.1820">
    <property type="entry name" value="alpha/beta hydrolase"/>
    <property type="match status" value="1"/>
</dbReference>
<evidence type="ECO:0000259" key="4">
    <source>
        <dbReference type="PROSITE" id="PS50968"/>
    </source>
</evidence>
<keyword evidence="7" id="KW-1185">Reference proteome</keyword>
<dbReference type="OrthoDB" id="9804723at2"/>
<evidence type="ECO:0000259" key="5">
    <source>
        <dbReference type="PROSITE" id="PS51826"/>
    </source>
</evidence>
<dbReference type="GO" id="GO:0004742">
    <property type="term" value="F:dihydrolipoyllysine-residue acetyltransferase activity"/>
    <property type="evidence" value="ECO:0007669"/>
    <property type="project" value="UniProtKB-EC"/>
</dbReference>
<accession>A0A3P5XWY7</accession>
<dbReference type="InterPro" id="IPR000089">
    <property type="entry name" value="Biotin_lipoyl"/>
</dbReference>
<dbReference type="SUPFAM" id="SSF53474">
    <property type="entry name" value="alpha/beta-Hydrolases"/>
    <property type="match status" value="1"/>
</dbReference>
<keyword evidence="3" id="KW-0450">Lipoyl</keyword>
<evidence type="ECO:0000256" key="3">
    <source>
        <dbReference type="ARBA" id="ARBA00022823"/>
    </source>
</evidence>
<dbReference type="EMBL" id="UXAW01000120">
    <property type="protein sequence ID" value="VDC33636.1"/>
    <property type="molecule type" value="Genomic_DNA"/>
</dbReference>
<dbReference type="NCBIfam" id="NF011457">
    <property type="entry name" value="PRK14875.1"/>
    <property type="match status" value="1"/>
</dbReference>
<feature type="domain" description="Peripheral subunit-binding (PSBD)" evidence="5">
    <location>
        <begin position="123"/>
        <end position="160"/>
    </location>
</feature>
<dbReference type="RefSeq" id="WP_124088623.1">
    <property type="nucleotide sequence ID" value="NZ_UXAW01000120.1"/>
</dbReference>
<dbReference type="PANTHER" id="PTHR23151">
    <property type="entry name" value="DIHYDROLIPOAMIDE ACETYL/SUCCINYL-TRANSFERASE-RELATED"/>
    <property type="match status" value="1"/>
</dbReference>
<dbReference type="InterPro" id="IPR011053">
    <property type="entry name" value="Single_hybrid_motif"/>
</dbReference>
<dbReference type="PROSITE" id="PS00189">
    <property type="entry name" value="LIPOYL"/>
    <property type="match status" value="1"/>
</dbReference>
<dbReference type="Proteomes" id="UP000277498">
    <property type="component" value="Unassembled WGS sequence"/>
</dbReference>
<feature type="domain" description="Lipoyl-binding" evidence="4">
    <location>
        <begin position="2"/>
        <end position="80"/>
    </location>
</feature>
<dbReference type="InterPro" id="IPR036625">
    <property type="entry name" value="E3-bd_dom_sf"/>
</dbReference>
<comment type="similarity">
    <text evidence="2">Belongs to the 2-oxoacid dehydrogenase family.</text>
</comment>
<dbReference type="CDD" id="cd06849">
    <property type="entry name" value="lipoyl_domain"/>
    <property type="match status" value="1"/>
</dbReference>
<comment type="cofactor">
    <cofactor evidence="1">
        <name>(R)-lipoate</name>
        <dbReference type="ChEBI" id="CHEBI:83088"/>
    </cofactor>
</comment>
<dbReference type="GO" id="GO:0006086">
    <property type="term" value="P:pyruvate decarboxylation to acetyl-CoA"/>
    <property type="evidence" value="ECO:0007669"/>
    <property type="project" value="InterPro"/>
</dbReference>
<dbReference type="SUPFAM" id="SSF51230">
    <property type="entry name" value="Single hybrid motif"/>
    <property type="match status" value="1"/>
</dbReference>
<dbReference type="Pfam" id="PF02817">
    <property type="entry name" value="E3_binding"/>
    <property type="match status" value="1"/>
</dbReference>
<keyword evidence="6" id="KW-0012">Acyltransferase</keyword>
<gene>
    <name evidence="6" type="primary">acoC</name>
    <name evidence="6" type="ORF">XINFAN_03946</name>
</gene>
<evidence type="ECO:0000256" key="2">
    <source>
        <dbReference type="ARBA" id="ARBA00007317"/>
    </source>
</evidence>
<protein>
    <submittedName>
        <fullName evidence="6">Dihydrolipoyllysine-residue acetyltransferase component of acetoin cleaving system</fullName>
        <ecNumber evidence="6">2.3.1.12</ecNumber>
    </submittedName>
</protein>
<organism evidence="6 7">
    <name type="scientific">Pseudogemmobacter humi</name>
    <dbReference type="NCBI Taxonomy" id="2483812"/>
    <lineage>
        <taxon>Bacteria</taxon>
        <taxon>Pseudomonadati</taxon>
        <taxon>Pseudomonadota</taxon>
        <taxon>Alphaproteobacteria</taxon>
        <taxon>Rhodobacterales</taxon>
        <taxon>Paracoccaceae</taxon>
        <taxon>Pseudogemmobacter</taxon>
    </lineage>
</organism>
<dbReference type="InterPro" id="IPR004167">
    <property type="entry name" value="PSBD"/>
</dbReference>
<dbReference type="Pfam" id="PF00364">
    <property type="entry name" value="Biotin_lipoyl"/>
    <property type="match status" value="1"/>
</dbReference>
<dbReference type="InterPro" id="IPR045257">
    <property type="entry name" value="E2/Pdx1"/>
</dbReference>
<dbReference type="InterPro" id="IPR029058">
    <property type="entry name" value="AB_hydrolase_fold"/>
</dbReference>
<dbReference type="GO" id="GO:0045254">
    <property type="term" value="C:pyruvate dehydrogenase complex"/>
    <property type="evidence" value="ECO:0007669"/>
    <property type="project" value="InterPro"/>
</dbReference>
<dbReference type="InterPro" id="IPR003016">
    <property type="entry name" value="2-oxoA_DH_lipoyl-BS"/>
</dbReference>
<evidence type="ECO:0000313" key="6">
    <source>
        <dbReference type="EMBL" id="VDC33636.1"/>
    </source>
</evidence>
<reference evidence="6 7" key="1">
    <citation type="submission" date="2018-11" db="EMBL/GenBank/DDBJ databases">
        <authorList>
            <person name="Criscuolo A."/>
        </authorList>
    </citation>
    <scope>NUCLEOTIDE SEQUENCE [LARGE SCALE GENOMIC DNA]</scope>
    <source>
        <strain evidence="6">ACIP111625</strain>
    </source>
</reference>
<dbReference type="AlphaFoldDB" id="A0A3P5XWY7"/>
<dbReference type="PRINTS" id="PR00111">
    <property type="entry name" value="ABHYDROLASE"/>
</dbReference>
<dbReference type="Gene3D" id="2.40.50.100">
    <property type="match status" value="1"/>
</dbReference>
<dbReference type="SUPFAM" id="SSF47005">
    <property type="entry name" value="Peripheral subunit-binding domain of 2-oxo acid dehydrogenase complex"/>
    <property type="match status" value="1"/>
</dbReference>
<dbReference type="Pfam" id="PF12697">
    <property type="entry name" value="Abhydrolase_6"/>
    <property type="match status" value="1"/>
</dbReference>
<dbReference type="InterPro" id="IPR000073">
    <property type="entry name" value="AB_hydrolase_1"/>
</dbReference>
<dbReference type="PROSITE" id="PS50968">
    <property type="entry name" value="BIOTINYL_LIPOYL"/>
    <property type="match status" value="1"/>
</dbReference>
<dbReference type="PROSITE" id="PS51826">
    <property type="entry name" value="PSBD"/>
    <property type="match status" value="1"/>
</dbReference>
<keyword evidence="6" id="KW-0808">Transferase</keyword>
<name>A0A3P5XWY7_9RHOB</name>
<evidence type="ECO:0000313" key="7">
    <source>
        <dbReference type="Proteomes" id="UP000277498"/>
    </source>
</evidence>